<organism evidence="1 2">
    <name type="scientific">Olivibacter ginsenosidimutans</name>
    <dbReference type="NCBI Taxonomy" id="1176537"/>
    <lineage>
        <taxon>Bacteria</taxon>
        <taxon>Pseudomonadati</taxon>
        <taxon>Bacteroidota</taxon>
        <taxon>Sphingobacteriia</taxon>
        <taxon>Sphingobacteriales</taxon>
        <taxon>Sphingobacteriaceae</taxon>
        <taxon>Olivibacter</taxon>
    </lineage>
</organism>
<keyword evidence="2" id="KW-1185">Reference proteome</keyword>
<dbReference type="Gene3D" id="2.40.70.10">
    <property type="entry name" value="Acid Proteases"/>
    <property type="match status" value="1"/>
</dbReference>
<evidence type="ECO:0008006" key="3">
    <source>
        <dbReference type="Google" id="ProtNLM"/>
    </source>
</evidence>
<name>A0ABP9AI73_9SPHI</name>
<dbReference type="Pfam" id="PF13650">
    <property type="entry name" value="Asp_protease_2"/>
    <property type="match status" value="1"/>
</dbReference>
<dbReference type="Proteomes" id="UP001501411">
    <property type="component" value="Unassembled WGS sequence"/>
</dbReference>
<dbReference type="SUPFAM" id="SSF50630">
    <property type="entry name" value="Acid proteases"/>
    <property type="match status" value="1"/>
</dbReference>
<dbReference type="EMBL" id="BAABIQ010000003">
    <property type="protein sequence ID" value="GAA4781548.1"/>
    <property type="molecule type" value="Genomic_DNA"/>
</dbReference>
<comment type="caution">
    <text evidence="1">The sequence shown here is derived from an EMBL/GenBank/DDBJ whole genome shotgun (WGS) entry which is preliminary data.</text>
</comment>
<sequence>MLLIGGVPLKAQESVPFSLTANGHILIKAKVNGVEGNFIFDTGAGLNMFFKTFAEKLENKETHHFFVGHRATGEPLRMPLYRSKTLSLGDFECNDQWYTTFDLHMDGIDGILSLQAFRQTPVTIDYTKKELSFAKLGKKGKNKFITLETADYGGRALDIFTNVRLNDQLSIQIMLDSGAGDHSYWVDERFMDDLSIKRSTLDSIEKKSEFNANKISKMYIGKLAEIATENKEAKIENPSVNFVQGLIYEGKMSIAWLGKKITISIPEKRIYIAED</sequence>
<evidence type="ECO:0000313" key="2">
    <source>
        <dbReference type="Proteomes" id="UP001501411"/>
    </source>
</evidence>
<accession>A0ABP9AI73</accession>
<protein>
    <recommendedName>
        <fullName evidence="3">Aspartyl protease</fullName>
    </recommendedName>
</protein>
<gene>
    <name evidence="1" type="ORF">GCM10023231_06400</name>
</gene>
<proteinExistence type="predicted"/>
<reference evidence="2" key="1">
    <citation type="journal article" date="2019" name="Int. J. Syst. Evol. Microbiol.">
        <title>The Global Catalogue of Microorganisms (GCM) 10K type strain sequencing project: providing services to taxonomists for standard genome sequencing and annotation.</title>
        <authorList>
            <consortium name="The Broad Institute Genomics Platform"/>
            <consortium name="The Broad Institute Genome Sequencing Center for Infectious Disease"/>
            <person name="Wu L."/>
            <person name="Ma J."/>
        </authorList>
    </citation>
    <scope>NUCLEOTIDE SEQUENCE [LARGE SCALE GENOMIC DNA]</scope>
    <source>
        <strain evidence="2">JCM 18200</strain>
    </source>
</reference>
<evidence type="ECO:0000313" key="1">
    <source>
        <dbReference type="EMBL" id="GAA4781548.1"/>
    </source>
</evidence>
<dbReference type="InterPro" id="IPR021109">
    <property type="entry name" value="Peptidase_aspartic_dom_sf"/>
</dbReference>